<evidence type="ECO:0000313" key="3">
    <source>
        <dbReference type="EMBL" id="KAG7047760.1"/>
    </source>
</evidence>
<keyword evidence="4" id="KW-1185">Reference proteome</keyword>
<comment type="caution">
    <text evidence="3">The sequence shown here is derived from an EMBL/GenBank/DDBJ whole genome shotgun (WGS) entry which is preliminary data.</text>
</comment>
<dbReference type="PROSITE" id="PS50297">
    <property type="entry name" value="ANK_REP_REGION"/>
    <property type="match status" value="1"/>
</dbReference>
<dbReference type="OrthoDB" id="3200163at2759"/>
<dbReference type="PROSITE" id="PS50088">
    <property type="entry name" value="ANK_REPEAT"/>
    <property type="match status" value="1"/>
</dbReference>
<gene>
    <name evidence="3" type="ORF">JMJ77_011102</name>
</gene>
<proteinExistence type="predicted"/>
<sequence length="661" mass="75281">MAEVLGVVVSALTVVDMTVKLGSSAIKLKKLWDQVQDTPSEISQLVAQVELLNAVLAEADAMFDQVYSTDNSPSVISLNYCQHAVNHLETLVTDLQQQLTMANKPRRSIARLKFTLKKDLIQNCQDKLQVALQMVVLSQNTRILAALRAPSPEPSAFNHGTSGDMKDSDMSPSSEEFVKQRQASFGRFDAYSMRRRRGVMDALPWRQASLFGTFAHQTSPHSILSGVQVYRARVRPPMWMSERIWDIQTYRACAGWKFSLRTWTVRPFSAPVFGYVKSGSWSQVLQEFEGNRASLFDRDSEGWSLVHYAIFFGHISVIKNLLSMGLSLDDIYSETLGSSWILFDGASEEQETMLELFHMWLYICGLDDDMEAFFVHEGGHYRNKFNVVSSFVWKLPEANRIMATGSNSAYYKLPPKSRFACLGWQSVDPQVLLNDIHHGEGLEPADFSVVFDGPKESSLENFVNAYVNSLFDADNDDLEYCQPLETHAPADPWRHLARWVLKGVSPERLSRKARLERYPISTTTLFALLLHMEECLMFSGHQGQVAKLLMAQLLFTWLEDVERAGLDLVEYGRQEWEIFMGCDQLQLRRWFESVGWDDGEDDCEDVISPSGFRLQSFTYGPRPTDWALIWILDAEEYAGEFWDNIENPPLLVPGGWVEDRM</sequence>
<evidence type="ECO:0000256" key="2">
    <source>
        <dbReference type="SAM" id="MobiDB-lite"/>
    </source>
</evidence>
<protein>
    <submittedName>
        <fullName evidence="3">Ankyrin repeat-containing domain protein</fullName>
    </submittedName>
</protein>
<evidence type="ECO:0000256" key="1">
    <source>
        <dbReference type="PROSITE-ProRule" id="PRU00023"/>
    </source>
</evidence>
<dbReference type="Proteomes" id="UP000699042">
    <property type="component" value="Unassembled WGS sequence"/>
</dbReference>
<name>A0A9P7R1J8_9PEZI</name>
<dbReference type="EMBL" id="JAESDN010000007">
    <property type="protein sequence ID" value="KAG7047760.1"/>
    <property type="molecule type" value="Genomic_DNA"/>
</dbReference>
<feature type="region of interest" description="Disordered" evidence="2">
    <location>
        <begin position="152"/>
        <end position="172"/>
    </location>
</feature>
<dbReference type="AlphaFoldDB" id="A0A9P7R1J8"/>
<feature type="repeat" description="ANK" evidence="1">
    <location>
        <begin position="301"/>
        <end position="333"/>
    </location>
</feature>
<organism evidence="3 4">
    <name type="scientific">Colletotrichum scovillei</name>
    <dbReference type="NCBI Taxonomy" id="1209932"/>
    <lineage>
        <taxon>Eukaryota</taxon>
        <taxon>Fungi</taxon>
        <taxon>Dikarya</taxon>
        <taxon>Ascomycota</taxon>
        <taxon>Pezizomycotina</taxon>
        <taxon>Sordariomycetes</taxon>
        <taxon>Hypocreomycetidae</taxon>
        <taxon>Glomerellales</taxon>
        <taxon>Glomerellaceae</taxon>
        <taxon>Colletotrichum</taxon>
        <taxon>Colletotrichum acutatum species complex</taxon>
    </lineage>
</organism>
<keyword evidence="1" id="KW-0040">ANK repeat</keyword>
<dbReference type="InterPro" id="IPR002110">
    <property type="entry name" value="Ankyrin_rpt"/>
</dbReference>
<dbReference type="SMART" id="SM00248">
    <property type="entry name" value="ANK"/>
    <property type="match status" value="1"/>
</dbReference>
<accession>A0A9P7R1J8</accession>
<evidence type="ECO:0000313" key="4">
    <source>
        <dbReference type="Proteomes" id="UP000699042"/>
    </source>
</evidence>
<reference evidence="3" key="1">
    <citation type="submission" date="2021-05" db="EMBL/GenBank/DDBJ databases">
        <title>Comparative genomics of three Colletotrichum scovillei strains and genetic complementation revealed genes involved fungal growth and virulence on chili pepper.</title>
        <authorList>
            <person name="Hsieh D.-K."/>
            <person name="Chuang S.-C."/>
            <person name="Chen C.-Y."/>
            <person name="Chao Y.-T."/>
            <person name="Lu M.-Y.J."/>
            <person name="Lee M.-H."/>
            <person name="Shih M.-C."/>
        </authorList>
    </citation>
    <scope>NUCLEOTIDE SEQUENCE</scope>
    <source>
        <strain evidence="3">Coll-153</strain>
    </source>
</reference>